<keyword evidence="1" id="KW-0812">Transmembrane</keyword>
<organism evidence="2 3">
    <name type="scientific">Teratosphaeria nubilosa</name>
    <dbReference type="NCBI Taxonomy" id="161662"/>
    <lineage>
        <taxon>Eukaryota</taxon>
        <taxon>Fungi</taxon>
        <taxon>Dikarya</taxon>
        <taxon>Ascomycota</taxon>
        <taxon>Pezizomycotina</taxon>
        <taxon>Dothideomycetes</taxon>
        <taxon>Dothideomycetidae</taxon>
        <taxon>Mycosphaerellales</taxon>
        <taxon>Teratosphaeriaceae</taxon>
        <taxon>Teratosphaeria</taxon>
    </lineage>
</organism>
<protein>
    <submittedName>
        <fullName evidence="2">Uncharacterized protein</fullName>
    </submittedName>
</protein>
<keyword evidence="3" id="KW-1185">Reference proteome</keyword>
<reference evidence="2" key="1">
    <citation type="journal article" date="2020" name="Stud. Mycol.">
        <title>101 Dothideomycetes genomes: a test case for predicting lifestyles and emergence of pathogens.</title>
        <authorList>
            <person name="Haridas S."/>
            <person name="Albert R."/>
            <person name="Binder M."/>
            <person name="Bloem J."/>
            <person name="Labutti K."/>
            <person name="Salamov A."/>
            <person name="Andreopoulos B."/>
            <person name="Baker S."/>
            <person name="Barry K."/>
            <person name="Bills G."/>
            <person name="Bluhm B."/>
            <person name="Cannon C."/>
            <person name="Castanera R."/>
            <person name="Culley D."/>
            <person name="Daum C."/>
            <person name="Ezra D."/>
            <person name="Gonzalez J."/>
            <person name="Henrissat B."/>
            <person name="Kuo A."/>
            <person name="Liang C."/>
            <person name="Lipzen A."/>
            <person name="Lutzoni F."/>
            <person name="Magnuson J."/>
            <person name="Mondo S."/>
            <person name="Nolan M."/>
            <person name="Ohm R."/>
            <person name="Pangilinan J."/>
            <person name="Park H.-J."/>
            <person name="Ramirez L."/>
            <person name="Alfaro M."/>
            <person name="Sun H."/>
            <person name="Tritt A."/>
            <person name="Yoshinaga Y."/>
            <person name="Zwiers L.-H."/>
            <person name="Turgeon B."/>
            <person name="Goodwin S."/>
            <person name="Spatafora J."/>
            <person name="Crous P."/>
            <person name="Grigoriev I."/>
        </authorList>
    </citation>
    <scope>NUCLEOTIDE SEQUENCE</scope>
    <source>
        <strain evidence="2">CBS 116005</strain>
    </source>
</reference>
<evidence type="ECO:0000313" key="2">
    <source>
        <dbReference type="EMBL" id="KAF2766356.1"/>
    </source>
</evidence>
<feature type="transmembrane region" description="Helical" evidence="1">
    <location>
        <begin position="20"/>
        <end position="37"/>
    </location>
</feature>
<name>A0A6G1L0D9_9PEZI</name>
<evidence type="ECO:0000256" key="1">
    <source>
        <dbReference type="SAM" id="Phobius"/>
    </source>
</evidence>
<keyword evidence="1" id="KW-1133">Transmembrane helix</keyword>
<accession>A0A6G1L0D9</accession>
<gene>
    <name evidence="2" type="ORF">EJ03DRAFT_330213</name>
</gene>
<sequence>MFWNWSALSCAGGGLTFSKGSSPLISGIALLPLMVLWPDDVHDRHIDGQDEQIPTDSLSVVAGSRFWAVRTAEIRQQHSRSNPLLRLYPESALGCCIPKPEYSHANRHSREANDYRFYRNGLVMSVFGLVVLVVPIPVLKGAQSTAQPHKSCCPGQIDWQVGWSQT</sequence>
<feature type="transmembrane region" description="Helical" evidence="1">
    <location>
        <begin position="117"/>
        <end position="139"/>
    </location>
</feature>
<evidence type="ECO:0000313" key="3">
    <source>
        <dbReference type="Proteomes" id="UP000799436"/>
    </source>
</evidence>
<dbReference type="Proteomes" id="UP000799436">
    <property type="component" value="Unassembled WGS sequence"/>
</dbReference>
<dbReference type="AlphaFoldDB" id="A0A6G1L0D9"/>
<dbReference type="EMBL" id="ML995873">
    <property type="protein sequence ID" value="KAF2766356.1"/>
    <property type="molecule type" value="Genomic_DNA"/>
</dbReference>
<keyword evidence="1" id="KW-0472">Membrane</keyword>
<proteinExistence type="predicted"/>